<keyword evidence="2" id="KW-1133">Transmembrane helix</keyword>
<feature type="region of interest" description="Disordered" evidence="1">
    <location>
        <begin position="53"/>
        <end position="86"/>
    </location>
</feature>
<keyword evidence="4" id="KW-1185">Reference proteome</keyword>
<feature type="region of interest" description="Disordered" evidence="1">
    <location>
        <begin position="1"/>
        <end position="21"/>
    </location>
</feature>
<dbReference type="CDD" id="cd16431">
    <property type="entry name" value="IcmE"/>
    <property type="match status" value="1"/>
</dbReference>
<dbReference type="EMBL" id="JASVDS010000008">
    <property type="protein sequence ID" value="MDL5034300.1"/>
    <property type="molecule type" value="Genomic_DNA"/>
</dbReference>
<evidence type="ECO:0000256" key="1">
    <source>
        <dbReference type="SAM" id="MobiDB-lite"/>
    </source>
</evidence>
<proteinExistence type="predicted"/>
<dbReference type="RefSeq" id="WP_285984376.1">
    <property type="nucleotide sequence ID" value="NZ_JASVDS010000008.1"/>
</dbReference>
<feature type="compositionally biased region" description="Polar residues" evidence="1">
    <location>
        <begin position="62"/>
        <end position="82"/>
    </location>
</feature>
<organism evidence="3 4">
    <name type="scientific">Roseateles subflavus</name>
    <dbReference type="NCBI Taxonomy" id="3053353"/>
    <lineage>
        <taxon>Bacteria</taxon>
        <taxon>Pseudomonadati</taxon>
        <taxon>Pseudomonadota</taxon>
        <taxon>Betaproteobacteria</taxon>
        <taxon>Burkholderiales</taxon>
        <taxon>Sphaerotilaceae</taxon>
        <taxon>Roseateles</taxon>
    </lineage>
</organism>
<feature type="region of interest" description="Disordered" evidence="1">
    <location>
        <begin position="447"/>
        <end position="469"/>
    </location>
</feature>
<keyword evidence="2" id="KW-0472">Membrane</keyword>
<feature type="region of interest" description="Disordered" evidence="1">
    <location>
        <begin position="202"/>
        <end position="223"/>
    </location>
</feature>
<feature type="transmembrane region" description="Helical" evidence="2">
    <location>
        <begin position="30"/>
        <end position="49"/>
    </location>
</feature>
<accession>A0ABT7LQ77</accession>
<evidence type="ECO:0000313" key="3">
    <source>
        <dbReference type="EMBL" id="MDL5034300.1"/>
    </source>
</evidence>
<gene>
    <name evidence="3" type="ORF">QRD43_20530</name>
</gene>
<reference evidence="3 4" key="1">
    <citation type="submission" date="2023-06" db="EMBL/GenBank/DDBJ databases">
        <title>Pelomonas sp. APW6 16S ribosomal RNA gene genome sequencing and assembly.</title>
        <authorList>
            <person name="Woo H."/>
        </authorList>
    </citation>
    <scope>NUCLEOTIDE SEQUENCE [LARGE SCALE GENOMIC DNA]</scope>
    <source>
        <strain evidence="3 4">APW6</strain>
    </source>
</reference>
<evidence type="ECO:0000256" key="2">
    <source>
        <dbReference type="SAM" id="Phobius"/>
    </source>
</evidence>
<protein>
    <submittedName>
        <fullName evidence="3">DotG/IcmE/VirB10 family protein</fullName>
    </submittedName>
</protein>
<evidence type="ECO:0000313" key="4">
    <source>
        <dbReference type="Proteomes" id="UP001238603"/>
    </source>
</evidence>
<name>A0ABT7LQ77_9BURK</name>
<dbReference type="Proteomes" id="UP001238603">
    <property type="component" value="Unassembled WGS sequence"/>
</dbReference>
<sequence>MSEQVEPGGDDLMPPQPQGKTLDKGLKRNLLIIGGVLALAVSAVVLMFLSRSSGSADGKGNSDVNALRTTVPSTGQTNQQGLSPAARDMVQRVQLEEAEAARKRGQSYVPADQTGTPIKLDAQGREIQGGNQYGQPGGSQYVPNAQANTQPIQVTEQERRRDDMRRKGLEMQLAGMLKTMAISGEAPTHVEFKAADSALNGARTGAQQGQSGNPGDAQVPQGADAGPILVDALEIFAGVTASPMDTYKTSWASARITSGRLAGAYLIGNSTMIDEGLQVAYTAMRWNGKTYKIDAVALDESEATNAVTADLDRRYLQRYVMPVLMAAVGGYATARAQTGSEVVMTAGGVSVSQPPATKQQAINAGIASAMGIAQRAVDKEAQMPIRATLPANSSIGIMFRQPLHLGDQGTTASTGVTKPNSGIAAVQGVQLGAGGRQGAANPYQVNQTPATNQGYSVPGFNGQVPGRIN</sequence>
<keyword evidence="2" id="KW-0812">Transmembrane</keyword>
<dbReference type="InterPro" id="IPR049855">
    <property type="entry name" value="DotG/IcmE-like_C"/>
</dbReference>
<comment type="caution">
    <text evidence="3">The sequence shown here is derived from an EMBL/GenBank/DDBJ whole genome shotgun (WGS) entry which is preliminary data.</text>
</comment>